<dbReference type="OrthoDB" id="56610at2759"/>
<protein>
    <submittedName>
        <fullName evidence="2">Uncharacterized protein</fullName>
    </submittedName>
</protein>
<sequence>MVIFLREFSSLMVIIVSLITIHTANLLSPISASASEIKTTIFRQSFWVENNEVFNDFKVEEFQTIYSGSTFQFAPNNEASKTVTNCSVFHQQMSVPEEKEEDEEEDEDDEDQTNFRLDIDFTMRYESIYHEVEDYPRMFQNWTNQNLETIRYKLNVLNLDVSDLGKALRIVVSTTAPAPSVPAVPVVRN</sequence>
<keyword evidence="3" id="KW-1185">Reference proteome</keyword>
<name>A0A1E7EQI9_9STRA</name>
<dbReference type="Proteomes" id="UP000095751">
    <property type="component" value="Unassembled WGS sequence"/>
</dbReference>
<dbReference type="AlphaFoldDB" id="A0A1E7EQI9"/>
<organism evidence="2 3">
    <name type="scientific">Fragilariopsis cylindrus CCMP1102</name>
    <dbReference type="NCBI Taxonomy" id="635003"/>
    <lineage>
        <taxon>Eukaryota</taxon>
        <taxon>Sar</taxon>
        <taxon>Stramenopiles</taxon>
        <taxon>Ochrophyta</taxon>
        <taxon>Bacillariophyta</taxon>
        <taxon>Bacillariophyceae</taxon>
        <taxon>Bacillariophycidae</taxon>
        <taxon>Bacillariales</taxon>
        <taxon>Bacillariaceae</taxon>
        <taxon>Fragilariopsis</taxon>
    </lineage>
</organism>
<feature type="region of interest" description="Disordered" evidence="1">
    <location>
        <begin position="93"/>
        <end position="113"/>
    </location>
</feature>
<dbReference type="KEGG" id="fcy:FRACYDRAFT_250008"/>
<evidence type="ECO:0000256" key="1">
    <source>
        <dbReference type="SAM" id="MobiDB-lite"/>
    </source>
</evidence>
<accession>A0A1E7EQI9</accession>
<dbReference type="EMBL" id="KV784381">
    <property type="protein sequence ID" value="OEU08221.1"/>
    <property type="molecule type" value="Genomic_DNA"/>
</dbReference>
<feature type="compositionally biased region" description="Acidic residues" evidence="1">
    <location>
        <begin position="98"/>
        <end position="112"/>
    </location>
</feature>
<proteinExistence type="predicted"/>
<gene>
    <name evidence="2" type="ORF">FRACYDRAFT_250008</name>
</gene>
<reference evidence="2 3" key="1">
    <citation type="submission" date="2016-09" db="EMBL/GenBank/DDBJ databases">
        <title>Extensive genetic diversity and differential bi-allelic expression allows diatom success in the polar Southern Ocean.</title>
        <authorList>
            <consortium name="DOE Joint Genome Institute"/>
            <person name="Mock T."/>
            <person name="Otillar R.P."/>
            <person name="Strauss J."/>
            <person name="Dupont C."/>
            <person name="Frickenhaus S."/>
            <person name="Maumus F."/>
            <person name="Mcmullan M."/>
            <person name="Sanges R."/>
            <person name="Schmutz J."/>
            <person name="Toseland A."/>
            <person name="Valas R."/>
            <person name="Veluchamy A."/>
            <person name="Ward B.J."/>
            <person name="Allen A."/>
            <person name="Barry K."/>
            <person name="Falciatore A."/>
            <person name="Ferrante M."/>
            <person name="Fortunato A.E."/>
            <person name="Gloeckner G."/>
            <person name="Gruber A."/>
            <person name="Hipkin R."/>
            <person name="Janech M."/>
            <person name="Kroth P."/>
            <person name="Leese F."/>
            <person name="Lindquist E."/>
            <person name="Lyon B.R."/>
            <person name="Martin J."/>
            <person name="Mayer C."/>
            <person name="Parker M."/>
            <person name="Quesneville H."/>
            <person name="Raymond J."/>
            <person name="Uhlig C."/>
            <person name="Valentin K.U."/>
            <person name="Worden A.Z."/>
            <person name="Armbrust E.V."/>
            <person name="Bowler C."/>
            <person name="Green B."/>
            <person name="Moulton V."/>
            <person name="Van Oosterhout C."/>
            <person name="Grigoriev I."/>
        </authorList>
    </citation>
    <scope>NUCLEOTIDE SEQUENCE [LARGE SCALE GENOMIC DNA]</scope>
    <source>
        <strain evidence="2 3">CCMP1102</strain>
    </source>
</reference>
<evidence type="ECO:0000313" key="2">
    <source>
        <dbReference type="EMBL" id="OEU08221.1"/>
    </source>
</evidence>
<dbReference type="InParanoid" id="A0A1E7EQI9"/>
<evidence type="ECO:0000313" key="3">
    <source>
        <dbReference type="Proteomes" id="UP000095751"/>
    </source>
</evidence>